<dbReference type="InterPro" id="IPR023635">
    <property type="entry name" value="Peptide_deformylase"/>
</dbReference>
<feature type="active site" evidence="6">
    <location>
        <position position="149"/>
    </location>
</feature>
<dbReference type="Pfam" id="PF01327">
    <property type="entry name" value="Pep_deformylase"/>
    <property type="match status" value="1"/>
</dbReference>
<reference evidence="7 8" key="1">
    <citation type="submission" date="2022-01" db="EMBL/GenBank/DDBJ databases">
        <authorList>
            <person name="Huang Y."/>
        </authorList>
    </citation>
    <scope>NUCLEOTIDE SEQUENCE [LARGE SCALE GENOMIC DNA]</scope>
    <source>
        <strain evidence="7 8">HY366</strain>
    </source>
</reference>
<evidence type="ECO:0000256" key="5">
    <source>
        <dbReference type="ARBA" id="ARBA00023004"/>
    </source>
</evidence>
<keyword evidence="5 6" id="KW-0408">Iron</keyword>
<dbReference type="RefSeq" id="WP_236999556.1">
    <property type="nucleotide sequence ID" value="NZ_JAKKOR010000013.1"/>
</dbReference>
<keyword evidence="2 6" id="KW-0479">Metal-binding</keyword>
<dbReference type="HAMAP" id="MF_00163">
    <property type="entry name" value="Pep_deformylase"/>
    <property type="match status" value="1"/>
</dbReference>
<evidence type="ECO:0000313" key="8">
    <source>
        <dbReference type="Proteomes" id="UP001200110"/>
    </source>
</evidence>
<protein>
    <recommendedName>
        <fullName evidence="6">Peptide deformylase</fullName>
        <shortName evidence="6">PDF</shortName>
        <ecNumber evidence="6">3.5.1.88</ecNumber>
    </recommendedName>
    <alternativeName>
        <fullName evidence="6">Polypeptide deformylase</fullName>
    </alternativeName>
</protein>
<comment type="caution">
    <text evidence="7">The sequence shown here is derived from an EMBL/GenBank/DDBJ whole genome shotgun (WGS) entry which is preliminary data.</text>
</comment>
<evidence type="ECO:0000256" key="2">
    <source>
        <dbReference type="ARBA" id="ARBA00022723"/>
    </source>
</evidence>
<feature type="binding site" evidence="6">
    <location>
        <position position="152"/>
    </location>
    <ligand>
        <name>Fe cation</name>
        <dbReference type="ChEBI" id="CHEBI:24875"/>
    </ligand>
</feature>
<organism evidence="7 8">
    <name type="scientific">Gordonia liuliyuniae</name>
    <dbReference type="NCBI Taxonomy" id="2911517"/>
    <lineage>
        <taxon>Bacteria</taxon>
        <taxon>Bacillati</taxon>
        <taxon>Actinomycetota</taxon>
        <taxon>Actinomycetes</taxon>
        <taxon>Mycobacteriales</taxon>
        <taxon>Gordoniaceae</taxon>
        <taxon>Gordonia</taxon>
    </lineage>
</organism>
<dbReference type="Gene3D" id="3.90.45.10">
    <property type="entry name" value="Peptide deformylase"/>
    <property type="match status" value="1"/>
</dbReference>
<dbReference type="NCBIfam" id="NF001159">
    <property type="entry name" value="PRK00150.1-3"/>
    <property type="match status" value="1"/>
</dbReference>
<comment type="cofactor">
    <cofactor evidence="6">
        <name>Fe(2+)</name>
        <dbReference type="ChEBI" id="CHEBI:29033"/>
    </cofactor>
    <text evidence="6">Binds 1 Fe(2+) ion.</text>
</comment>
<keyword evidence="3 6" id="KW-0378">Hydrolase</keyword>
<dbReference type="PANTHER" id="PTHR10458:SF2">
    <property type="entry name" value="PEPTIDE DEFORMYLASE, MITOCHONDRIAL"/>
    <property type="match status" value="1"/>
</dbReference>
<accession>A0ABS9IXY3</accession>
<evidence type="ECO:0000256" key="4">
    <source>
        <dbReference type="ARBA" id="ARBA00022917"/>
    </source>
</evidence>
<sequence length="209" mass="22533">MPVAELLRLGTARTIVRWGTPVLHRPARPVTDYGDDLQELLADMFATNRAAEGAGLAAAQIGVDLAVFIYDCSDETGRRRTGVVCNPECDLPEVGERRLVSYDEGCLSLPGAFVELARPDVATCRGYDQYGEPVTLTGGGTFGRCLQHETDHINGTVFGDRLSARSRKQLYRRFDAVAAEYPAAWPVTSDSPLSVEMPSVADAGSGRGI</sequence>
<dbReference type="PIRSF" id="PIRSF004749">
    <property type="entry name" value="Pep_def"/>
    <property type="match status" value="1"/>
</dbReference>
<dbReference type="CDD" id="cd00487">
    <property type="entry name" value="Pep_deformylase"/>
    <property type="match status" value="1"/>
</dbReference>
<dbReference type="NCBIfam" id="TIGR00079">
    <property type="entry name" value="pept_deformyl"/>
    <property type="match status" value="1"/>
</dbReference>
<feature type="binding site" evidence="6">
    <location>
        <position position="148"/>
    </location>
    <ligand>
        <name>Fe cation</name>
        <dbReference type="ChEBI" id="CHEBI:24875"/>
    </ligand>
</feature>
<comment type="function">
    <text evidence="6">Removes the formyl group from the N-terminal Met of newly synthesized proteins. Requires at least a dipeptide for an efficient rate of reaction. N-terminal L-methionine is a prerequisite for activity but the enzyme has broad specificity at other positions.</text>
</comment>
<keyword evidence="4 6" id="KW-0648">Protein biosynthesis</keyword>
<dbReference type="InterPro" id="IPR036821">
    <property type="entry name" value="Peptide_deformylase_sf"/>
</dbReference>
<name>A0ABS9IXY3_9ACTN</name>
<gene>
    <name evidence="6 7" type="primary">def</name>
    <name evidence="7" type="ORF">L5G33_18070</name>
</gene>
<dbReference type="EMBL" id="JAKKOR010000013">
    <property type="protein sequence ID" value="MCF8590366.1"/>
    <property type="molecule type" value="Genomic_DNA"/>
</dbReference>
<dbReference type="PANTHER" id="PTHR10458">
    <property type="entry name" value="PEPTIDE DEFORMYLASE"/>
    <property type="match status" value="1"/>
</dbReference>
<dbReference type="PRINTS" id="PR01576">
    <property type="entry name" value="PDEFORMYLASE"/>
</dbReference>
<proteinExistence type="inferred from homology"/>
<dbReference type="Proteomes" id="UP001200110">
    <property type="component" value="Unassembled WGS sequence"/>
</dbReference>
<dbReference type="SUPFAM" id="SSF56420">
    <property type="entry name" value="Peptide deformylase"/>
    <property type="match status" value="1"/>
</dbReference>
<comment type="similarity">
    <text evidence="1 6">Belongs to the polypeptide deformylase family.</text>
</comment>
<evidence type="ECO:0000256" key="3">
    <source>
        <dbReference type="ARBA" id="ARBA00022801"/>
    </source>
</evidence>
<dbReference type="GO" id="GO:0042586">
    <property type="term" value="F:peptide deformylase activity"/>
    <property type="evidence" value="ECO:0007669"/>
    <property type="project" value="UniProtKB-EC"/>
</dbReference>
<feature type="binding site" evidence="6">
    <location>
        <position position="106"/>
    </location>
    <ligand>
        <name>Fe cation</name>
        <dbReference type="ChEBI" id="CHEBI:24875"/>
    </ligand>
</feature>
<evidence type="ECO:0000256" key="1">
    <source>
        <dbReference type="ARBA" id="ARBA00010759"/>
    </source>
</evidence>
<dbReference type="EC" id="3.5.1.88" evidence="6"/>
<comment type="catalytic activity">
    <reaction evidence="6">
        <text>N-terminal N-formyl-L-methionyl-[peptide] + H2O = N-terminal L-methionyl-[peptide] + formate</text>
        <dbReference type="Rhea" id="RHEA:24420"/>
        <dbReference type="Rhea" id="RHEA-COMP:10639"/>
        <dbReference type="Rhea" id="RHEA-COMP:10640"/>
        <dbReference type="ChEBI" id="CHEBI:15377"/>
        <dbReference type="ChEBI" id="CHEBI:15740"/>
        <dbReference type="ChEBI" id="CHEBI:49298"/>
        <dbReference type="ChEBI" id="CHEBI:64731"/>
        <dbReference type="EC" id="3.5.1.88"/>
    </reaction>
</comment>
<evidence type="ECO:0000256" key="6">
    <source>
        <dbReference type="HAMAP-Rule" id="MF_00163"/>
    </source>
</evidence>
<evidence type="ECO:0000313" key="7">
    <source>
        <dbReference type="EMBL" id="MCF8590366.1"/>
    </source>
</evidence>
<keyword evidence="8" id="KW-1185">Reference proteome</keyword>